<name>S7J595_9CHLA</name>
<protein>
    <submittedName>
        <fullName evidence="1">Uncharacterized protein</fullName>
    </submittedName>
</protein>
<gene>
    <name evidence="1" type="ORF">CP10139811_1499</name>
</gene>
<dbReference type="HOGENOM" id="CLU_3326309_0_0_0"/>
<sequence>MTFNYFFDPLEASQFTKSYIYEMFKSLAINVFSVNDHE</sequence>
<dbReference type="EMBL" id="ATNB01000026">
    <property type="protein sequence ID" value="EPP35589.1"/>
    <property type="molecule type" value="Genomic_DNA"/>
</dbReference>
<evidence type="ECO:0000313" key="2">
    <source>
        <dbReference type="Proteomes" id="UP000016200"/>
    </source>
</evidence>
<accession>S7J595</accession>
<organism evidence="1 2">
    <name type="scientific">Chlamydia ibidis</name>
    <dbReference type="NCBI Taxonomy" id="1405396"/>
    <lineage>
        <taxon>Bacteria</taxon>
        <taxon>Pseudomonadati</taxon>
        <taxon>Chlamydiota</taxon>
        <taxon>Chlamydiia</taxon>
        <taxon>Chlamydiales</taxon>
        <taxon>Chlamydiaceae</taxon>
        <taxon>Chlamydia/Chlamydophila group</taxon>
        <taxon>Chlamydia</taxon>
    </lineage>
</organism>
<dbReference type="Proteomes" id="UP000016200">
    <property type="component" value="Unassembled WGS sequence"/>
</dbReference>
<proteinExistence type="predicted"/>
<evidence type="ECO:0000313" key="1">
    <source>
        <dbReference type="EMBL" id="EPP35589.1"/>
    </source>
</evidence>
<reference evidence="1 2" key="1">
    <citation type="submission" date="2013-04" db="EMBL/GenBank/DDBJ databases">
        <title>Genome sequence of Chlamydia psittaci 10-1398/11.</title>
        <authorList>
            <person name="Huot-Creasy H."/>
            <person name="McCracken C.L."/>
            <person name="Humphries M."/>
            <person name="Sachse K."/>
            <person name="Laroucau K."/>
            <person name="Bavoil P."/>
            <person name="Myers G.S."/>
        </authorList>
    </citation>
    <scope>NUCLEOTIDE SEQUENCE [LARGE SCALE GENOMIC DNA]</scope>
    <source>
        <strain evidence="1 2">10_1398_11</strain>
    </source>
</reference>
<comment type="caution">
    <text evidence="1">The sequence shown here is derived from an EMBL/GenBank/DDBJ whole genome shotgun (WGS) entry which is preliminary data.</text>
</comment>
<dbReference type="AlphaFoldDB" id="S7J595"/>